<dbReference type="InterPro" id="IPR051091">
    <property type="entry name" value="O-Glucosyltr/Glycosyltrsf_90"/>
</dbReference>
<feature type="domain" description="Glycosyl transferase CAP10" evidence="1">
    <location>
        <begin position="2"/>
        <end position="100"/>
    </location>
</feature>
<dbReference type="PANTHER" id="PTHR12203:SF122">
    <property type="entry name" value="GLYCOSYL TRANSFERASE CAP10 DOMAIN-CONTAINING PROTEIN"/>
    <property type="match status" value="1"/>
</dbReference>
<dbReference type="OrthoDB" id="541052at2759"/>
<dbReference type="GO" id="GO:0046527">
    <property type="term" value="F:glucosyltransferase activity"/>
    <property type="evidence" value="ECO:0007669"/>
    <property type="project" value="TreeGrafter"/>
</dbReference>
<reference evidence="2" key="1">
    <citation type="submission" date="2021-02" db="EMBL/GenBank/DDBJ databases">
        <authorList>
            <person name="Nowell W R."/>
        </authorList>
    </citation>
    <scope>NUCLEOTIDE SEQUENCE</scope>
</reference>
<feature type="non-terminal residue" evidence="2">
    <location>
        <position position="1"/>
    </location>
</feature>
<gene>
    <name evidence="2" type="ORF">SRO942_LOCUS45383</name>
</gene>
<evidence type="ECO:0000259" key="1">
    <source>
        <dbReference type="Pfam" id="PF05686"/>
    </source>
</evidence>
<dbReference type="Proteomes" id="UP000681722">
    <property type="component" value="Unassembled WGS sequence"/>
</dbReference>
<dbReference type="AlphaFoldDB" id="A0A8S2XSP2"/>
<dbReference type="InterPro" id="IPR006598">
    <property type="entry name" value="CAP10"/>
</dbReference>
<name>A0A8S2XSP2_9BILA</name>
<protein>
    <recommendedName>
        <fullName evidence="1">Glycosyl transferase CAP10 domain-containing protein</fullName>
    </recommendedName>
</protein>
<dbReference type="PANTHER" id="PTHR12203">
    <property type="entry name" value="KDEL LYS-ASP-GLU-LEU CONTAINING - RELATED"/>
    <property type="match status" value="1"/>
</dbReference>
<proteinExistence type="predicted"/>
<dbReference type="EMBL" id="CAJOBC010108172">
    <property type="protein sequence ID" value="CAF4512686.1"/>
    <property type="molecule type" value="Genomic_DNA"/>
</dbReference>
<evidence type="ECO:0000313" key="3">
    <source>
        <dbReference type="Proteomes" id="UP000681722"/>
    </source>
</evidence>
<organism evidence="2 3">
    <name type="scientific">Didymodactylos carnosus</name>
    <dbReference type="NCBI Taxonomy" id="1234261"/>
    <lineage>
        <taxon>Eukaryota</taxon>
        <taxon>Metazoa</taxon>
        <taxon>Spiralia</taxon>
        <taxon>Gnathifera</taxon>
        <taxon>Rotifera</taxon>
        <taxon>Eurotatoria</taxon>
        <taxon>Bdelloidea</taxon>
        <taxon>Philodinida</taxon>
        <taxon>Philodinidae</taxon>
        <taxon>Didymodactylos</taxon>
    </lineage>
</organism>
<dbReference type="GO" id="GO:0012505">
    <property type="term" value="C:endomembrane system"/>
    <property type="evidence" value="ECO:0007669"/>
    <property type="project" value="TreeGrafter"/>
</dbReference>
<sequence length="100" mass="12064">CKYQISIDGTVTAYRYPYLLTGSSLILKQDSSYYEHYYADLIPYKHYISIKKDLSDLLEKLKWARENDEEVQRIIKRAQRFSQKHSLPNHILCYHMKIFQ</sequence>
<comment type="caution">
    <text evidence="2">The sequence shown here is derived from an EMBL/GenBank/DDBJ whole genome shotgun (WGS) entry which is preliminary data.</text>
</comment>
<feature type="non-terminal residue" evidence="2">
    <location>
        <position position="100"/>
    </location>
</feature>
<evidence type="ECO:0000313" key="2">
    <source>
        <dbReference type="EMBL" id="CAF4512686.1"/>
    </source>
</evidence>
<accession>A0A8S2XSP2</accession>
<dbReference type="Pfam" id="PF05686">
    <property type="entry name" value="Glyco_transf_90"/>
    <property type="match status" value="1"/>
</dbReference>